<dbReference type="Proteomes" id="UP000270094">
    <property type="component" value="Unassembled WGS sequence"/>
</dbReference>
<feature type="compositionally biased region" description="Acidic residues" evidence="1">
    <location>
        <begin position="17"/>
        <end position="33"/>
    </location>
</feature>
<feature type="region of interest" description="Disordered" evidence="1">
    <location>
        <begin position="1"/>
        <end position="38"/>
    </location>
</feature>
<dbReference type="EMBL" id="UYYB01018197">
    <property type="protein sequence ID" value="VDM70930.1"/>
    <property type="molecule type" value="Genomic_DNA"/>
</dbReference>
<proteinExistence type="predicted"/>
<evidence type="ECO:0000313" key="2">
    <source>
        <dbReference type="EMBL" id="VDM70930.1"/>
    </source>
</evidence>
<organism evidence="2 3">
    <name type="scientific">Strongylus vulgaris</name>
    <name type="common">Blood worm</name>
    <dbReference type="NCBI Taxonomy" id="40348"/>
    <lineage>
        <taxon>Eukaryota</taxon>
        <taxon>Metazoa</taxon>
        <taxon>Ecdysozoa</taxon>
        <taxon>Nematoda</taxon>
        <taxon>Chromadorea</taxon>
        <taxon>Rhabditida</taxon>
        <taxon>Rhabditina</taxon>
        <taxon>Rhabditomorpha</taxon>
        <taxon>Strongyloidea</taxon>
        <taxon>Strongylidae</taxon>
        <taxon>Strongylus</taxon>
    </lineage>
</organism>
<keyword evidence="3" id="KW-1185">Reference proteome</keyword>
<reference evidence="2 3" key="1">
    <citation type="submission" date="2018-11" db="EMBL/GenBank/DDBJ databases">
        <authorList>
            <consortium name="Pathogen Informatics"/>
        </authorList>
    </citation>
    <scope>NUCLEOTIDE SEQUENCE [LARGE SCALE GENOMIC DNA]</scope>
</reference>
<feature type="region of interest" description="Disordered" evidence="1">
    <location>
        <begin position="53"/>
        <end position="72"/>
    </location>
</feature>
<accession>A0A3P7IDE1</accession>
<name>A0A3P7IDE1_STRVU</name>
<evidence type="ECO:0000313" key="3">
    <source>
        <dbReference type="Proteomes" id="UP000270094"/>
    </source>
</evidence>
<sequence length="167" mass="18227">MIEFEKLPPGCYMPEKETEEEEGDDSGLDESDSVNDSGQLIDGLQHMLDTWTAGQKKSSTRSAPASVIEGEPSSLGERVSIAAKCNSSDDLSKIGLDDDYNEDDDLDLLDTTLNNLSLDDSSKCVADMKCIEISVPGSYFEFSQIFLYQGNSKFVFKFVTLLIGIGA</sequence>
<gene>
    <name evidence="2" type="ORF">SVUK_LOCUS5928</name>
</gene>
<dbReference type="AlphaFoldDB" id="A0A3P7IDE1"/>
<protein>
    <submittedName>
        <fullName evidence="2">Uncharacterized protein</fullName>
    </submittedName>
</protein>
<evidence type="ECO:0000256" key="1">
    <source>
        <dbReference type="SAM" id="MobiDB-lite"/>
    </source>
</evidence>
<dbReference type="OrthoDB" id="340346at2759"/>
<feature type="compositionally biased region" description="Polar residues" evidence="1">
    <location>
        <begin position="53"/>
        <end position="63"/>
    </location>
</feature>